<dbReference type="InterPro" id="IPR011009">
    <property type="entry name" value="Kinase-like_dom_sf"/>
</dbReference>
<dbReference type="VEuPathDB" id="FungiDB:PC110_g14034"/>
<dbReference type="PROSITE" id="PS50011">
    <property type="entry name" value="PROTEIN_KINASE_DOM"/>
    <property type="match status" value="1"/>
</dbReference>
<evidence type="ECO:0000313" key="12">
    <source>
        <dbReference type="EMBL" id="KAG6942386.1"/>
    </source>
</evidence>
<dbReference type="Proteomes" id="UP000774804">
    <property type="component" value="Unassembled WGS sequence"/>
</dbReference>
<evidence type="ECO:0000256" key="1">
    <source>
        <dbReference type="ARBA" id="ARBA00022527"/>
    </source>
</evidence>
<dbReference type="EMBL" id="RCMI01001513">
    <property type="protein sequence ID" value="KAG2884172.1"/>
    <property type="molecule type" value="Genomic_DNA"/>
</dbReference>
<feature type="domain" description="Protein kinase" evidence="6">
    <location>
        <begin position="6"/>
        <end position="283"/>
    </location>
</feature>
<dbReference type="Proteomes" id="UP000736787">
    <property type="component" value="Unassembled WGS sequence"/>
</dbReference>
<evidence type="ECO:0000313" key="8">
    <source>
        <dbReference type="EMBL" id="KAG2884172.1"/>
    </source>
</evidence>
<reference evidence="12" key="3">
    <citation type="submission" date="2021-01" db="EMBL/GenBank/DDBJ databases">
        <title>Phytophthora aleatoria, a newly-described species from Pinus radiata is distinct from Phytophthora cactorum isolates based on comparative genomics.</title>
        <authorList>
            <person name="Mcdougal R."/>
            <person name="Panda P."/>
            <person name="Williams N."/>
            <person name="Studholme D.J."/>
        </authorList>
    </citation>
    <scope>NUCLEOTIDE SEQUENCE</scope>
    <source>
        <strain evidence="12">NZFS 3830</strain>
    </source>
</reference>
<dbReference type="PANTHER" id="PTHR24345:SF91">
    <property type="entry name" value="SERINE_THREONINE-PROTEIN KINASE PLK4"/>
    <property type="match status" value="1"/>
</dbReference>
<evidence type="ECO:0000313" key="14">
    <source>
        <dbReference type="Proteomes" id="UP000251314"/>
    </source>
</evidence>
<dbReference type="SUPFAM" id="SSF56112">
    <property type="entry name" value="Protein kinase-like (PK-like)"/>
    <property type="match status" value="1"/>
</dbReference>
<evidence type="ECO:0000256" key="3">
    <source>
        <dbReference type="ARBA" id="ARBA00022741"/>
    </source>
</evidence>
<dbReference type="InterPro" id="IPR000719">
    <property type="entry name" value="Prot_kinase_dom"/>
</dbReference>
<dbReference type="OrthoDB" id="193931at2759"/>
<keyword evidence="1" id="KW-0723">Serine/threonine-protein kinase</keyword>
<protein>
    <recommendedName>
        <fullName evidence="6">Protein kinase domain-containing protein</fullName>
    </recommendedName>
</protein>
<dbReference type="STRING" id="29920.A0A329RYQ9"/>
<dbReference type="EMBL" id="MJFZ01000418">
    <property type="protein sequence ID" value="RAW29595.1"/>
    <property type="molecule type" value="Genomic_DNA"/>
</dbReference>
<reference evidence="13 14" key="1">
    <citation type="submission" date="2018-01" db="EMBL/GenBank/DDBJ databases">
        <title>Draft genome of the strawberry crown rot pathogen Phytophthora cactorum.</title>
        <authorList>
            <person name="Armitage A.D."/>
            <person name="Lysoe E."/>
            <person name="Nellist C.F."/>
            <person name="Harrison R.J."/>
            <person name="Brurberg M.B."/>
        </authorList>
    </citation>
    <scope>NUCLEOTIDE SEQUENCE [LARGE SCALE GENOMIC DNA]</scope>
    <source>
        <strain evidence="13 14">10300</strain>
    </source>
</reference>
<dbReference type="Proteomes" id="UP000735874">
    <property type="component" value="Unassembled WGS sequence"/>
</dbReference>
<dbReference type="EMBL" id="RCMV01002216">
    <property type="protein sequence ID" value="KAG3203837.1"/>
    <property type="molecule type" value="Genomic_DNA"/>
</dbReference>
<sequence length="286" mass="31817">MLCSRFAVQRKLHEALFGDIWLCCDRQDANRVVAVKQVHLDRVRQAFTRTFQLDNPWSEGYTLNSLQLLEPHENVLQTLDQCLEGDTWFIVMEFCDGGDLCQTLESLPQHRLPEVEVLPLFLQIVRGVRWLHSNGIAHRDLSLENVLLSRSNGDGDGATATAKICDFGLSTEAERVCHERVGKAYYMAPEVVAGSAYDPRAADVWSLGIILFVLLTGSPLVPIASEIEAGFTALQEFGVERVVGAWHMDELLTPAAVDLLGGMLQVHPRARLSVEEVMAHSAMQLP</sequence>
<reference evidence="7" key="2">
    <citation type="submission" date="2018-10" db="EMBL/GenBank/DDBJ databases">
        <title>Effector identification in a new, highly contiguous assembly of the strawberry crown rot pathogen Phytophthora cactorum.</title>
        <authorList>
            <person name="Armitage A.D."/>
            <person name="Nellist C.F."/>
            <person name="Bates H."/>
            <person name="Vickerstaff R.J."/>
            <person name="Harrison R.J."/>
        </authorList>
    </citation>
    <scope>NUCLEOTIDE SEQUENCE</scope>
    <source>
        <strain evidence="7">15-7</strain>
        <strain evidence="8">4032</strain>
        <strain evidence="9">4040</strain>
        <strain evidence="10">P415</strain>
        <strain evidence="11">P421</strain>
    </source>
</reference>
<dbReference type="Proteomes" id="UP000251314">
    <property type="component" value="Unassembled WGS sequence"/>
</dbReference>
<dbReference type="AlphaFoldDB" id="A0A329RYQ9"/>
<dbReference type="EMBL" id="RCMK01001508">
    <property type="protein sequence ID" value="KAG2892959.1"/>
    <property type="molecule type" value="Genomic_DNA"/>
</dbReference>
<evidence type="ECO:0000313" key="9">
    <source>
        <dbReference type="EMBL" id="KAG2892959.1"/>
    </source>
</evidence>
<proteinExistence type="predicted"/>
<evidence type="ECO:0000256" key="5">
    <source>
        <dbReference type="ARBA" id="ARBA00022840"/>
    </source>
</evidence>
<dbReference type="GO" id="GO:0005634">
    <property type="term" value="C:nucleus"/>
    <property type="evidence" value="ECO:0007669"/>
    <property type="project" value="TreeGrafter"/>
</dbReference>
<dbReference type="Pfam" id="PF00069">
    <property type="entry name" value="Pkinase"/>
    <property type="match status" value="1"/>
</dbReference>
<dbReference type="Proteomes" id="UP000697107">
    <property type="component" value="Unassembled WGS sequence"/>
</dbReference>
<dbReference type="Gene3D" id="1.10.510.10">
    <property type="entry name" value="Transferase(Phosphotransferase) domain 1"/>
    <property type="match status" value="1"/>
</dbReference>
<dbReference type="EMBL" id="RCMG01001433">
    <property type="protein sequence ID" value="KAG2827502.1"/>
    <property type="molecule type" value="Genomic_DNA"/>
</dbReference>
<keyword evidence="5" id="KW-0067">ATP-binding</keyword>
<evidence type="ECO:0000313" key="10">
    <source>
        <dbReference type="EMBL" id="KAG2962322.1"/>
    </source>
</evidence>
<name>A0A329RYQ9_9STRA</name>
<evidence type="ECO:0000313" key="7">
    <source>
        <dbReference type="EMBL" id="KAG2827502.1"/>
    </source>
</evidence>
<keyword evidence="14" id="KW-1185">Reference proteome</keyword>
<evidence type="ECO:0000256" key="4">
    <source>
        <dbReference type="ARBA" id="ARBA00022777"/>
    </source>
</evidence>
<dbReference type="GO" id="GO:0005524">
    <property type="term" value="F:ATP binding"/>
    <property type="evidence" value="ECO:0007669"/>
    <property type="project" value="UniProtKB-KW"/>
</dbReference>
<dbReference type="Proteomes" id="UP000760860">
    <property type="component" value="Unassembled WGS sequence"/>
</dbReference>
<gene>
    <name evidence="12" type="ORF">JG687_00019098</name>
    <name evidence="13" type="ORF">PC110_g14034</name>
    <name evidence="7" type="ORF">PC113_g21618</name>
    <name evidence="8" type="ORF">PC115_g21408</name>
    <name evidence="9" type="ORF">PC117_g23901</name>
    <name evidence="10" type="ORF">PC118_g21487</name>
    <name evidence="11" type="ORF">PC129_g22727</name>
</gene>
<dbReference type="EMBL" id="RCML01001474">
    <property type="protein sequence ID" value="KAG2962322.1"/>
    <property type="molecule type" value="Genomic_DNA"/>
</dbReference>
<dbReference type="Proteomes" id="UP000688947">
    <property type="component" value="Unassembled WGS sequence"/>
</dbReference>
<dbReference type="EMBL" id="JAENGZ010003005">
    <property type="protein sequence ID" value="KAG6942386.1"/>
    <property type="molecule type" value="Genomic_DNA"/>
</dbReference>
<dbReference type="FunFam" id="1.10.510.10:FF:000753">
    <property type="entry name" value="CAMK/CAMKL protein kinase"/>
    <property type="match status" value="1"/>
</dbReference>
<comment type="caution">
    <text evidence="13">The sequence shown here is derived from an EMBL/GenBank/DDBJ whole genome shotgun (WGS) entry which is preliminary data.</text>
</comment>
<keyword evidence="3" id="KW-0547">Nucleotide-binding</keyword>
<keyword evidence="2" id="KW-0808">Transferase</keyword>
<evidence type="ECO:0000313" key="13">
    <source>
        <dbReference type="EMBL" id="RAW29595.1"/>
    </source>
</evidence>
<evidence type="ECO:0000313" key="11">
    <source>
        <dbReference type="EMBL" id="KAG3203837.1"/>
    </source>
</evidence>
<keyword evidence="4" id="KW-0418">Kinase</keyword>
<evidence type="ECO:0000259" key="6">
    <source>
        <dbReference type="PROSITE" id="PS50011"/>
    </source>
</evidence>
<evidence type="ECO:0000256" key="2">
    <source>
        <dbReference type="ARBA" id="ARBA00022679"/>
    </source>
</evidence>
<dbReference type="GO" id="GO:0004674">
    <property type="term" value="F:protein serine/threonine kinase activity"/>
    <property type="evidence" value="ECO:0007669"/>
    <property type="project" value="UniProtKB-KW"/>
</dbReference>
<dbReference type="PANTHER" id="PTHR24345">
    <property type="entry name" value="SERINE/THREONINE-PROTEIN KINASE PLK"/>
    <property type="match status" value="1"/>
</dbReference>
<organism evidence="13 14">
    <name type="scientific">Phytophthora cactorum</name>
    <dbReference type="NCBI Taxonomy" id="29920"/>
    <lineage>
        <taxon>Eukaryota</taxon>
        <taxon>Sar</taxon>
        <taxon>Stramenopiles</taxon>
        <taxon>Oomycota</taxon>
        <taxon>Peronosporomycetes</taxon>
        <taxon>Peronosporales</taxon>
        <taxon>Peronosporaceae</taxon>
        <taxon>Phytophthora</taxon>
    </lineage>
</organism>
<accession>A0A329RYQ9</accession>